<feature type="region of interest" description="Disordered" evidence="1">
    <location>
        <begin position="1"/>
        <end position="31"/>
    </location>
</feature>
<dbReference type="AlphaFoldDB" id="A0AAV7W2L7"/>
<organism evidence="2 3">
    <name type="scientific">Pleurodeles waltl</name>
    <name type="common">Iberian ribbed newt</name>
    <dbReference type="NCBI Taxonomy" id="8319"/>
    <lineage>
        <taxon>Eukaryota</taxon>
        <taxon>Metazoa</taxon>
        <taxon>Chordata</taxon>
        <taxon>Craniata</taxon>
        <taxon>Vertebrata</taxon>
        <taxon>Euteleostomi</taxon>
        <taxon>Amphibia</taxon>
        <taxon>Batrachia</taxon>
        <taxon>Caudata</taxon>
        <taxon>Salamandroidea</taxon>
        <taxon>Salamandridae</taxon>
        <taxon>Pleurodelinae</taxon>
        <taxon>Pleurodeles</taxon>
    </lineage>
</organism>
<proteinExistence type="predicted"/>
<sequence length="88" mass="9618">MAARRSRVPSHWEAPGNCEGWRRSVARPGAPGPCEVGSVAGQWWSQGCMWLALQAGPRLQPWALRTTRTARPKPARGSGGRIQEQSGR</sequence>
<dbReference type="EMBL" id="JANPWB010000002">
    <property type="protein sequence ID" value="KAJ1206813.1"/>
    <property type="molecule type" value="Genomic_DNA"/>
</dbReference>
<keyword evidence="3" id="KW-1185">Reference proteome</keyword>
<dbReference type="Proteomes" id="UP001066276">
    <property type="component" value="Chromosome 1_2"/>
</dbReference>
<evidence type="ECO:0000313" key="2">
    <source>
        <dbReference type="EMBL" id="KAJ1206813.1"/>
    </source>
</evidence>
<name>A0AAV7W2L7_PLEWA</name>
<accession>A0AAV7W2L7</accession>
<reference evidence="2" key="1">
    <citation type="journal article" date="2022" name="bioRxiv">
        <title>Sequencing and chromosome-scale assembly of the giantPleurodeles waltlgenome.</title>
        <authorList>
            <person name="Brown T."/>
            <person name="Elewa A."/>
            <person name="Iarovenko S."/>
            <person name="Subramanian E."/>
            <person name="Araus A.J."/>
            <person name="Petzold A."/>
            <person name="Susuki M."/>
            <person name="Suzuki K.-i.T."/>
            <person name="Hayashi T."/>
            <person name="Toyoda A."/>
            <person name="Oliveira C."/>
            <person name="Osipova E."/>
            <person name="Leigh N.D."/>
            <person name="Simon A."/>
            <person name="Yun M.H."/>
        </authorList>
    </citation>
    <scope>NUCLEOTIDE SEQUENCE</scope>
    <source>
        <strain evidence="2">20211129_DDA</strain>
        <tissue evidence="2">Liver</tissue>
    </source>
</reference>
<comment type="caution">
    <text evidence="2">The sequence shown here is derived from an EMBL/GenBank/DDBJ whole genome shotgun (WGS) entry which is preliminary data.</text>
</comment>
<evidence type="ECO:0000313" key="3">
    <source>
        <dbReference type="Proteomes" id="UP001066276"/>
    </source>
</evidence>
<feature type="region of interest" description="Disordered" evidence="1">
    <location>
        <begin position="65"/>
        <end position="88"/>
    </location>
</feature>
<protein>
    <submittedName>
        <fullName evidence="2">Uncharacterized protein</fullName>
    </submittedName>
</protein>
<evidence type="ECO:0000256" key="1">
    <source>
        <dbReference type="SAM" id="MobiDB-lite"/>
    </source>
</evidence>
<gene>
    <name evidence="2" type="ORF">NDU88_002210</name>
</gene>